<proteinExistence type="predicted"/>
<dbReference type="Proteomes" id="UP000270343">
    <property type="component" value="Unassembled WGS sequence"/>
</dbReference>
<comment type="caution">
    <text evidence="2">The sequence shown here is derived from an EMBL/GenBank/DDBJ whole genome shotgun (WGS) entry which is preliminary data.</text>
</comment>
<feature type="chain" id="PRO_5017188212" description="DUF3558 domain-containing protein" evidence="1">
    <location>
        <begin position="26"/>
        <end position="196"/>
    </location>
</feature>
<evidence type="ECO:0000313" key="2">
    <source>
        <dbReference type="EMBL" id="RKN54825.1"/>
    </source>
</evidence>
<protein>
    <recommendedName>
        <fullName evidence="4">DUF3558 domain-containing protein</fullName>
    </recommendedName>
</protein>
<dbReference type="RefSeq" id="WP_120760394.1">
    <property type="nucleotide sequence ID" value="NZ_RBAM01000105.1"/>
</dbReference>
<accession>A0A3B0A2M7</accession>
<name>A0A3B0A2M7_9ACTN</name>
<keyword evidence="1" id="KW-0732">Signal</keyword>
<evidence type="ECO:0000256" key="1">
    <source>
        <dbReference type="SAM" id="SignalP"/>
    </source>
</evidence>
<feature type="signal peptide" evidence="1">
    <location>
        <begin position="1"/>
        <end position="25"/>
    </location>
</feature>
<keyword evidence="3" id="KW-1185">Reference proteome</keyword>
<evidence type="ECO:0008006" key="4">
    <source>
        <dbReference type="Google" id="ProtNLM"/>
    </source>
</evidence>
<gene>
    <name evidence="2" type="ORF">D7231_34975</name>
</gene>
<dbReference type="EMBL" id="RBAM01000105">
    <property type="protein sequence ID" value="RKN54825.1"/>
    <property type="molecule type" value="Genomic_DNA"/>
</dbReference>
<dbReference type="AlphaFoldDB" id="A0A3B0A2M7"/>
<reference evidence="2 3" key="1">
    <citation type="journal article" date="2015" name="Antonie Van Leeuwenhoek">
        <title>Streptomyces klenkii sp. nov., isolated from deep marine sediment.</title>
        <authorList>
            <person name="Veyisoglu A."/>
            <person name="Sahin N."/>
        </authorList>
    </citation>
    <scope>NUCLEOTIDE SEQUENCE [LARGE SCALE GENOMIC DNA]</scope>
    <source>
        <strain evidence="2 3">KCTC 29202</strain>
    </source>
</reference>
<evidence type="ECO:0000313" key="3">
    <source>
        <dbReference type="Proteomes" id="UP000270343"/>
    </source>
</evidence>
<dbReference type="PROSITE" id="PS51257">
    <property type="entry name" value="PROKAR_LIPOPROTEIN"/>
    <property type="match status" value="1"/>
</dbReference>
<sequence length="196" mass="20801">MRRGPAALLLAAVLAASTACSLGSAEPTREYAIPNPLCGVELPERLYEPLYPPGGAVEIALDFDDGPTAEYVDPVGECLVNVDGSSAVYVFAHPTLTGDRWEGFGPFLRVMPEHRGMSGADTFTSGTREVAVWPDLVAVRIPCAASPDSGLASVNLAIRLDWAEDGPDRREELRELIGPYADAYLARLAPGTCEAA</sequence>
<organism evidence="2 3">
    <name type="scientific">Streptomyces klenkii</name>
    <dbReference type="NCBI Taxonomy" id="1420899"/>
    <lineage>
        <taxon>Bacteria</taxon>
        <taxon>Bacillati</taxon>
        <taxon>Actinomycetota</taxon>
        <taxon>Actinomycetes</taxon>
        <taxon>Kitasatosporales</taxon>
        <taxon>Streptomycetaceae</taxon>
        <taxon>Streptomyces</taxon>
    </lineage>
</organism>
<dbReference type="OrthoDB" id="4253309at2"/>